<keyword evidence="6" id="KW-0648">Protein biosynthesis</keyword>
<dbReference type="InterPro" id="IPR002300">
    <property type="entry name" value="aa-tRNA-synth_Ia"/>
</dbReference>
<evidence type="ECO:0000259" key="10">
    <source>
        <dbReference type="Pfam" id="PF08264"/>
    </source>
</evidence>
<organism evidence="11 12">
    <name type="scientific">Oesophagostomum dentatum</name>
    <name type="common">Nodular worm</name>
    <dbReference type="NCBI Taxonomy" id="61180"/>
    <lineage>
        <taxon>Eukaryota</taxon>
        <taxon>Metazoa</taxon>
        <taxon>Ecdysozoa</taxon>
        <taxon>Nematoda</taxon>
        <taxon>Chromadorea</taxon>
        <taxon>Rhabditida</taxon>
        <taxon>Rhabditina</taxon>
        <taxon>Rhabditomorpha</taxon>
        <taxon>Strongyloidea</taxon>
        <taxon>Strongylidae</taxon>
        <taxon>Oesophagostomum</taxon>
    </lineage>
</organism>
<comment type="similarity">
    <text evidence="1">Belongs to the class-I aminoacyl-tRNA synthetase family.</text>
</comment>
<feature type="non-terminal residue" evidence="11">
    <location>
        <position position="245"/>
    </location>
</feature>
<evidence type="ECO:0000256" key="4">
    <source>
        <dbReference type="ARBA" id="ARBA00022741"/>
    </source>
</evidence>
<dbReference type="GO" id="GO:0004832">
    <property type="term" value="F:valine-tRNA ligase activity"/>
    <property type="evidence" value="ECO:0007669"/>
    <property type="project" value="UniProtKB-EC"/>
</dbReference>
<evidence type="ECO:0000256" key="2">
    <source>
        <dbReference type="ARBA" id="ARBA00013169"/>
    </source>
</evidence>
<evidence type="ECO:0000256" key="3">
    <source>
        <dbReference type="ARBA" id="ARBA00022598"/>
    </source>
</evidence>
<dbReference type="Proteomes" id="UP000053660">
    <property type="component" value="Unassembled WGS sequence"/>
</dbReference>
<keyword evidence="7" id="KW-0030">Aminoacyl-tRNA synthetase</keyword>
<evidence type="ECO:0000256" key="7">
    <source>
        <dbReference type="ARBA" id="ARBA00023146"/>
    </source>
</evidence>
<evidence type="ECO:0000313" key="11">
    <source>
        <dbReference type="EMBL" id="KHJ83777.1"/>
    </source>
</evidence>
<keyword evidence="3" id="KW-0436">Ligase</keyword>
<dbReference type="InterPro" id="IPR002303">
    <property type="entry name" value="Valyl-tRNA_ligase"/>
</dbReference>
<dbReference type="GO" id="GO:0006438">
    <property type="term" value="P:valyl-tRNA aminoacylation"/>
    <property type="evidence" value="ECO:0007669"/>
    <property type="project" value="InterPro"/>
</dbReference>
<dbReference type="EMBL" id="KN571831">
    <property type="protein sequence ID" value="KHJ83777.1"/>
    <property type="molecule type" value="Genomic_DNA"/>
</dbReference>
<feature type="domain" description="Aminoacyl-tRNA synthetase class Ia" evidence="9">
    <location>
        <begin position="1"/>
        <end position="66"/>
    </location>
</feature>
<dbReference type="Pfam" id="PF00133">
    <property type="entry name" value="tRNA-synt_1"/>
    <property type="match status" value="1"/>
</dbReference>
<evidence type="ECO:0000256" key="6">
    <source>
        <dbReference type="ARBA" id="ARBA00022917"/>
    </source>
</evidence>
<dbReference type="InterPro" id="IPR013155">
    <property type="entry name" value="M/V/L/I-tRNA-synth_anticd-bd"/>
</dbReference>
<keyword evidence="12" id="KW-1185">Reference proteome</keyword>
<feature type="domain" description="Methionyl/Valyl/Leucyl/Isoleucyl-tRNA synthetase anticodon-binding" evidence="10">
    <location>
        <begin position="67"/>
        <end position="217"/>
    </location>
</feature>
<dbReference type="AlphaFoldDB" id="A0A0B1SJS2"/>
<dbReference type="GO" id="GO:0005829">
    <property type="term" value="C:cytosol"/>
    <property type="evidence" value="ECO:0007669"/>
    <property type="project" value="TreeGrafter"/>
</dbReference>
<dbReference type="PANTHER" id="PTHR11946:SF109">
    <property type="entry name" value="VALINE--TRNA LIGASE"/>
    <property type="match status" value="1"/>
</dbReference>
<accession>A0A0B1SJS2</accession>
<dbReference type="InterPro" id="IPR033705">
    <property type="entry name" value="Anticodon_Ia_Val"/>
</dbReference>
<gene>
    <name evidence="11" type="ORF">OESDEN_16520</name>
</gene>
<keyword evidence="4" id="KW-0547">Nucleotide-binding</keyword>
<dbReference type="Pfam" id="PF08264">
    <property type="entry name" value="Anticodon_1"/>
    <property type="match status" value="1"/>
</dbReference>
<dbReference type="EC" id="6.1.1.9" evidence="2"/>
<dbReference type="CDD" id="cd07962">
    <property type="entry name" value="Anticodon_Ia_Val"/>
    <property type="match status" value="1"/>
</dbReference>
<evidence type="ECO:0000259" key="9">
    <source>
        <dbReference type="Pfam" id="PF00133"/>
    </source>
</evidence>
<dbReference type="SUPFAM" id="SSF47323">
    <property type="entry name" value="Anticodon-binding domain of a subclass of class I aminoacyl-tRNA synthetases"/>
    <property type="match status" value="1"/>
</dbReference>
<dbReference type="SUPFAM" id="SSF52374">
    <property type="entry name" value="Nucleotidylyl transferase"/>
    <property type="match status" value="1"/>
</dbReference>
<dbReference type="Gene3D" id="1.10.730.10">
    <property type="entry name" value="Isoleucyl-tRNA Synthetase, Domain 1"/>
    <property type="match status" value="1"/>
</dbReference>
<dbReference type="InterPro" id="IPR009080">
    <property type="entry name" value="tRNAsynth_Ia_anticodon-bd"/>
</dbReference>
<dbReference type="PANTHER" id="PTHR11946">
    <property type="entry name" value="VALYL-TRNA SYNTHETASES"/>
    <property type="match status" value="1"/>
</dbReference>
<dbReference type="OrthoDB" id="629407at2759"/>
<reference evidence="11 12" key="1">
    <citation type="submission" date="2014-03" db="EMBL/GenBank/DDBJ databases">
        <title>Draft genome of the hookworm Oesophagostomum dentatum.</title>
        <authorList>
            <person name="Mitreva M."/>
        </authorList>
    </citation>
    <scope>NUCLEOTIDE SEQUENCE [LARGE SCALE GENOMIC DNA]</scope>
    <source>
        <strain evidence="11 12">OD-Hann</strain>
    </source>
</reference>
<proteinExistence type="inferred from homology"/>
<dbReference type="GO" id="GO:0005524">
    <property type="term" value="F:ATP binding"/>
    <property type="evidence" value="ECO:0007669"/>
    <property type="project" value="UniProtKB-KW"/>
</dbReference>
<sequence>MARRAIAAVESGELKLIPDYHVATWNRWLQSNRDWCISRQLWWGHRIPAYFITVTDGKITGKESIMDKWILSRAAYAVSRCNTDMDTYNFTQYTTTLYDFWLYDLCDIYLESVKPVISSGTEEARERAKAALYHCVETGLRLISPVMPFLSEELWQHLPRLPNHPPSIVVHAYPEPSEYPFNDEQVEADVAFAMSVIRTVRSLRSDYELTNKTKTDLYASVGSEDDHRCLTSLIPLIETLASSNK</sequence>
<evidence type="ECO:0000256" key="8">
    <source>
        <dbReference type="ARBA" id="ARBA00029936"/>
    </source>
</evidence>
<protein>
    <recommendedName>
        <fullName evidence="2">valine--tRNA ligase</fullName>
        <ecNumber evidence="2">6.1.1.9</ecNumber>
    </recommendedName>
    <alternativeName>
        <fullName evidence="8">Valyl-tRNA synthetase</fullName>
    </alternativeName>
</protein>
<evidence type="ECO:0000256" key="1">
    <source>
        <dbReference type="ARBA" id="ARBA00005594"/>
    </source>
</evidence>
<keyword evidence="5" id="KW-0067">ATP-binding</keyword>
<name>A0A0B1SJS2_OESDE</name>
<evidence type="ECO:0000313" key="12">
    <source>
        <dbReference type="Proteomes" id="UP000053660"/>
    </source>
</evidence>
<evidence type="ECO:0000256" key="5">
    <source>
        <dbReference type="ARBA" id="ARBA00022840"/>
    </source>
</evidence>